<feature type="compositionally biased region" description="Acidic residues" evidence="3">
    <location>
        <begin position="647"/>
        <end position="658"/>
    </location>
</feature>
<dbReference type="Gene3D" id="3.30.70.330">
    <property type="match status" value="1"/>
</dbReference>
<feature type="compositionally biased region" description="Basic and acidic residues" evidence="3">
    <location>
        <begin position="403"/>
        <end position="415"/>
    </location>
</feature>
<sequence>MAASGQKNKKNKWKKVELTTVLAETRPVTAWADEVEIDERELQIAAARKSALPTAPRSARGSDDERVPNAPPYVAYITNIPFELIEEDIVEFFGDLMIENIRLPKNDATGKLKGYGYVEFTERQGLIEALQISDKSMKGRRIRIDVSENNDRDRGYGRSDRMGRDRMGMGMGRDDDPDRATGDWRSAPRMEPEGDRRPGGRGGYGSSGFGDREGRDREGGGFGAPRESEIREGGWREGMGSGTAPSGGGFGGDSYRSRGGGFGDRDRDGGFDRDRSRWGSDRDGGDRYGDRPRYGDRDGDRPRYGDRDGDRPRFGDRDGDRYGGDRPRYGDREREEDRERFARRDDGPPSESSGEPKERPRLNLAPRSKPSENPPPEDQEKKSTEPPSARPSIFGAAKPVDTAAREREIEEKKPVDPPAPSVPRASIFGAAKPVDTTAREREIEERLNREKERVPRRDDRERSTDNSKSKEGTDQGEETKKVEVAPPPKENAWSRRPVIEPNANNGSHRATSPGSSERPSSPNRSRETSQQDEVEGVSRDRNNRSKSRDNKDGEFTRGREDGNNSERYARKGGRGSGRIGPQGPSRGMGQVKVERVGGGGSGGNKGKHLPDRPSRRDHSNEDKPRLPKYEEKPIPNFVASNKYAFLNEEDDGPEETAD</sequence>
<dbReference type="InterPro" id="IPR000504">
    <property type="entry name" value="RRM_dom"/>
</dbReference>
<keyword evidence="1 2" id="KW-0694">RNA-binding</keyword>
<feature type="compositionally biased region" description="Basic and acidic residues" evidence="3">
    <location>
        <begin position="437"/>
        <end position="483"/>
    </location>
</feature>
<dbReference type="RefSeq" id="XP_052133664.1">
    <property type="nucleotide sequence ID" value="XM_052277704.1"/>
</dbReference>
<feature type="compositionally biased region" description="Basic and acidic residues" evidence="3">
    <location>
        <begin position="226"/>
        <end position="235"/>
    </location>
</feature>
<organism evidence="5 6">
    <name type="scientific">Frankliniella occidentalis</name>
    <name type="common">Western flower thrips</name>
    <name type="synonym">Euthrips occidentalis</name>
    <dbReference type="NCBI Taxonomy" id="133901"/>
    <lineage>
        <taxon>Eukaryota</taxon>
        <taxon>Metazoa</taxon>
        <taxon>Ecdysozoa</taxon>
        <taxon>Arthropoda</taxon>
        <taxon>Hexapoda</taxon>
        <taxon>Insecta</taxon>
        <taxon>Pterygota</taxon>
        <taxon>Neoptera</taxon>
        <taxon>Paraneoptera</taxon>
        <taxon>Thysanoptera</taxon>
        <taxon>Terebrantia</taxon>
        <taxon>Thripoidea</taxon>
        <taxon>Thripidae</taxon>
        <taxon>Frankliniella</taxon>
    </lineage>
</organism>
<evidence type="ECO:0000313" key="6">
    <source>
        <dbReference type="RefSeq" id="XP_052133664.1"/>
    </source>
</evidence>
<dbReference type="InterPro" id="IPR012677">
    <property type="entry name" value="Nucleotide-bd_a/b_plait_sf"/>
</dbReference>
<dbReference type="InterPro" id="IPR035979">
    <property type="entry name" value="RBD_domain_sf"/>
</dbReference>
<feature type="compositionally biased region" description="Gly residues" evidence="3">
    <location>
        <begin position="236"/>
        <end position="262"/>
    </location>
</feature>
<feature type="compositionally biased region" description="Basic and acidic residues" evidence="3">
    <location>
        <begin position="536"/>
        <end position="569"/>
    </location>
</feature>
<dbReference type="Proteomes" id="UP000504606">
    <property type="component" value="Unplaced"/>
</dbReference>
<feature type="compositionally biased region" description="Basic and acidic residues" evidence="3">
    <location>
        <begin position="143"/>
        <end position="198"/>
    </location>
</feature>
<dbReference type="PROSITE" id="PS50102">
    <property type="entry name" value="RRM"/>
    <property type="match status" value="1"/>
</dbReference>
<feature type="compositionally biased region" description="Low complexity" evidence="3">
    <location>
        <begin position="511"/>
        <end position="523"/>
    </location>
</feature>
<evidence type="ECO:0000259" key="4">
    <source>
        <dbReference type="PROSITE" id="PS50102"/>
    </source>
</evidence>
<name>A0A9C6XW51_FRAOC</name>
<evidence type="ECO:0000313" key="5">
    <source>
        <dbReference type="Proteomes" id="UP000504606"/>
    </source>
</evidence>
<dbReference type="PANTHER" id="PTHR23236">
    <property type="entry name" value="EUKARYOTIC TRANSLATION INITIATION FACTOR 4B/4H"/>
    <property type="match status" value="1"/>
</dbReference>
<keyword evidence="6" id="KW-0396">Initiation factor</keyword>
<protein>
    <submittedName>
        <fullName evidence="6">Eukaryotic translation initiation factor 4B isoform X1</fullName>
    </submittedName>
</protein>
<reference evidence="6" key="1">
    <citation type="submission" date="2025-08" db="UniProtKB">
        <authorList>
            <consortium name="RefSeq"/>
        </authorList>
    </citation>
    <scope>IDENTIFICATION</scope>
    <source>
        <tissue evidence="6">Whole organism</tissue>
    </source>
</reference>
<feature type="compositionally biased region" description="Basic and acidic residues" evidence="3">
    <location>
        <begin position="608"/>
        <end position="633"/>
    </location>
</feature>
<evidence type="ECO:0000256" key="3">
    <source>
        <dbReference type="SAM" id="MobiDB-lite"/>
    </source>
</evidence>
<feature type="region of interest" description="Disordered" evidence="3">
    <location>
        <begin position="143"/>
        <end position="658"/>
    </location>
</feature>
<dbReference type="Pfam" id="PF00076">
    <property type="entry name" value="RRM_1"/>
    <property type="match status" value="1"/>
</dbReference>
<dbReference type="SUPFAM" id="SSF54928">
    <property type="entry name" value="RNA-binding domain, RBD"/>
    <property type="match status" value="1"/>
</dbReference>
<dbReference type="GO" id="GO:0003723">
    <property type="term" value="F:RNA binding"/>
    <property type="evidence" value="ECO:0007669"/>
    <property type="project" value="UniProtKB-UniRule"/>
</dbReference>
<feature type="domain" description="RRM" evidence="4">
    <location>
        <begin position="73"/>
        <end position="149"/>
    </location>
</feature>
<keyword evidence="5" id="KW-1185">Reference proteome</keyword>
<feature type="compositionally biased region" description="Basic and acidic residues" evidence="3">
    <location>
        <begin position="210"/>
        <end position="219"/>
    </location>
</feature>
<proteinExistence type="predicted"/>
<feature type="compositionally biased region" description="Basic and acidic residues" evidence="3">
    <location>
        <begin position="263"/>
        <end position="347"/>
    </location>
</feature>
<keyword evidence="6" id="KW-0648">Protein biosynthesis</keyword>
<dbReference type="PANTHER" id="PTHR23236:SF2">
    <property type="entry name" value="EUKARYOTIC TRANSLATION INITIATION FACTOR 4B"/>
    <property type="match status" value="1"/>
</dbReference>
<gene>
    <name evidence="6" type="primary">LOC113213392</name>
</gene>
<evidence type="ECO:0000256" key="2">
    <source>
        <dbReference type="PROSITE-ProRule" id="PRU00176"/>
    </source>
</evidence>
<dbReference type="AlphaFoldDB" id="A0A9C6XW51"/>
<dbReference type="SMART" id="SM00360">
    <property type="entry name" value="RRM"/>
    <property type="match status" value="1"/>
</dbReference>
<dbReference type="OrthoDB" id="1748655at2759"/>
<dbReference type="GeneID" id="113213392"/>
<evidence type="ECO:0000256" key="1">
    <source>
        <dbReference type="ARBA" id="ARBA00022884"/>
    </source>
</evidence>
<accession>A0A9C6XW51</accession>
<dbReference type="GO" id="GO:0003743">
    <property type="term" value="F:translation initiation factor activity"/>
    <property type="evidence" value="ECO:0007669"/>
    <property type="project" value="UniProtKB-KW"/>
</dbReference>